<dbReference type="EMBL" id="QHKO01000012">
    <property type="protein sequence ID" value="RAL20229.1"/>
    <property type="molecule type" value="Genomic_DNA"/>
</dbReference>
<evidence type="ECO:0000313" key="2">
    <source>
        <dbReference type="Proteomes" id="UP000249169"/>
    </source>
</evidence>
<dbReference type="AlphaFoldDB" id="A0A328C1R2"/>
<dbReference type="Proteomes" id="UP000249169">
    <property type="component" value="Unassembled WGS sequence"/>
</dbReference>
<dbReference type="Pfam" id="PF22352">
    <property type="entry name" value="K319L-like_PKD"/>
    <property type="match status" value="1"/>
</dbReference>
<evidence type="ECO:0000313" key="1">
    <source>
        <dbReference type="EMBL" id="RAL20229.1"/>
    </source>
</evidence>
<comment type="caution">
    <text evidence="1">The sequence shown here is derived from an EMBL/GenBank/DDBJ whole genome shotgun (WGS) entry which is preliminary data.</text>
</comment>
<dbReference type="InterPro" id="IPR013783">
    <property type="entry name" value="Ig-like_fold"/>
</dbReference>
<gene>
    <name evidence="1" type="ORF">DL240_17765</name>
</gene>
<sequence length="679" mass="74172">MLRRSWNVKAPAHFCWRRRRITTNEGCPPMTRSSPSYLRDGKHVLLLAMTLLFALLASACGDEDIASSESAGFELTPNPISFQQISLGEEISEFITISNNGDGTLRISEIELLDSGNASAEAFHPGADWPEGVLEIPASESYSFELIYRPEQTISYGGVLRLKTNVMDAGTSGVVNVNITTQSLQPELFTQQRLSFPRVPAGSQDWTLTQISNIGQAPLRIDDILAGGNTEFSISFPGPRDSEGVLPPPEQDTSTFPSELAPDESFEMRVWFEPVTDDPTTGEITIYSNDPAREEFRIDLSGNSGSACISVTDEDGIDFNVATIDRASNRTITVSNCSPGSELIVNEIELSNDGQGTFSLRPESMPELPLTLLARESANFVLTYTPDDVVTNSGELRITSNDPAKGVLNIPLAGQGTDSICPTAVATAAIQGSNRFQPELSASPLETIQLNATDSEDPDGTNLTYEWSVITRPVGSLAQLQPNSASAQPTFWLDLAGEYEFELVVYDEFGMASCESAIVRVTAVPDDDIHIQLTWTIPNVPNPVKNVRGTDLDLHYMHPNGSWGDRTGNAVWWAARHATSWGASLDIDDLWGVAPENINHNGPVDGLNYAVGVHYYNDYGNGASLATVRFYISQQLVYEKLDKRLPSMGTFWYVGGISWNSQANSTVFTMDQFIPVTIR</sequence>
<protein>
    <recommendedName>
        <fullName evidence="3">Abnormal spindle-like microcephaly-associated protein ASH domain-containing protein</fullName>
    </recommendedName>
</protein>
<name>A0A328C1R2_9DELT</name>
<dbReference type="NCBIfam" id="NF012200">
    <property type="entry name" value="choice_anch_D"/>
    <property type="match status" value="2"/>
</dbReference>
<reference evidence="1 2" key="1">
    <citation type="submission" date="2018-05" db="EMBL/GenBank/DDBJ databases">
        <title>Lujinxingia marina gen. nov. sp. nov., a new facultative anaerobic member of the class Deltaproteobacteria, and proposal of Lujinxingaceae fam. nov.</title>
        <authorList>
            <person name="Li C.-M."/>
        </authorList>
    </citation>
    <scope>NUCLEOTIDE SEQUENCE [LARGE SCALE GENOMIC DNA]</scope>
    <source>
        <strain evidence="1 2">B210</strain>
    </source>
</reference>
<proteinExistence type="predicted"/>
<dbReference type="Gene3D" id="2.60.40.10">
    <property type="entry name" value="Immunoglobulins"/>
    <property type="match status" value="4"/>
</dbReference>
<organism evidence="1 2">
    <name type="scientific">Lujinxingia litoralis</name>
    <dbReference type="NCBI Taxonomy" id="2211119"/>
    <lineage>
        <taxon>Bacteria</taxon>
        <taxon>Deltaproteobacteria</taxon>
        <taxon>Bradymonadales</taxon>
        <taxon>Lujinxingiaceae</taxon>
        <taxon>Lujinxingia</taxon>
    </lineage>
</organism>
<accession>A0A328C1R2</accession>
<keyword evidence="2" id="KW-1185">Reference proteome</keyword>
<evidence type="ECO:0008006" key="3">
    <source>
        <dbReference type="Google" id="ProtNLM"/>
    </source>
</evidence>